<keyword evidence="3" id="KW-1185">Reference proteome</keyword>
<reference evidence="2" key="1">
    <citation type="journal article" date="2014" name="Int. J. Syst. Evol. Microbiol.">
        <title>Complete genome sequence of Corynebacterium casei LMG S-19264T (=DSM 44701T), isolated from a smear-ripened cheese.</title>
        <authorList>
            <consortium name="US DOE Joint Genome Institute (JGI-PGF)"/>
            <person name="Walter F."/>
            <person name="Albersmeier A."/>
            <person name="Kalinowski J."/>
            <person name="Ruckert C."/>
        </authorList>
    </citation>
    <scope>NUCLEOTIDE SEQUENCE</scope>
    <source>
        <strain evidence="2">JCM 19831</strain>
    </source>
</reference>
<name>A0A917UCK4_9ACTN</name>
<dbReference type="Proteomes" id="UP000642070">
    <property type="component" value="Unassembled WGS sequence"/>
</dbReference>
<protein>
    <submittedName>
        <fullName evidence="2">Uncharacterized protein</fullName>
    </submittedName>
</protein>
<proteinExistence type="predicted"/>
<keyword evidence="1" id="KW-0472">Membrane</keyword>
<evidence type="ECO:0000313" key="2">
    <source>
        <dbReference type="EMBL" id="GGM69366.1"/>
    </source>
</evidence>
<gene>
    <name evidence="2" type="ORF">GCM10007977_083860</name>
</gene>
<reference evidence="2" key="2">
    <citation type="submission" date="2020-09" db="EMBL/GenBank/DDBJ databases">
        <authorList>
            <person name="Sun Q."/>
            <person name="Ohkuma M."/>
        </authorList>
    </citation>
    <scope>NUCLEOTIDE SEQUENCE</scope>
    <source>
        <strain evidence="2">JCM 19831</strain>
    </source>
</reference>
<accession>A0A917UCK4</accession>
<dbReference type="AlphaFoldDB" id="A0A917UCK4"/>
<comment type="caution">
    <text evidence="2">The sequence shown here is derived from an EMBL/GenBank/DDBJ whole genome shotgun (WGS) entry which is preliminary data.</text>
</comment>
<keyword evidence="1" id="KW-0812">Transmembrane</keyword>
<feature type="transmembrane region" description="Helical" evidence="1">
    <location>
        <begin position="62"/>
        <end position="85"/>
    </location>
</feature>
<organism evidence="2 3">
    <name type="scientific">Dactylosporangium sucinum</name>
    <dbReference type="NCBI Taxonomy" id="1424081"/>
    <lineage>
        <taxon>Bacteria</taxon>
        <taxon>Bacillati</taxon>
        <taxon>Actinomycetota</taxon>
        <taxon>Actinomycetes</taxon>
        <taxon>Micromonosporales</taxon>
        <taxon>Micromonosporaceae</taxon>
        <taxon>Dactylosporangium</taxon>
    </lineage>
</organism>
<keyword evidence="1" id="KW-1133">Transmembrane helix</keyword>
<sequence length="182" mass="19503">MALVTGAVMLAFDLAVQFQAHVGSWHLVALAPLERLSRAALIFAAGLVLLAAASWRVSDGKVVARVLTVFAGVLAPFAVIAAAAANVVETGILERSSAHQVAVTPDGRHALYARSVYSLRYDDTCYRLRTTGWLVRESRVDVVCVDGVQVEFADDSHLRVGTRTIAFSGVATAETVYMRNSD</sequence>
<feature type="transmembrane region" description="Helical" evidence="1">
    <location>
        <begin position="36"/>
        <end position="55"/>
    </location>
</feature>
<evidence type="ECO:0000313" key="3">
    <source>
        <dbReference type="Proteomes" id="UP000642070"/>
    </source>
</evidence>
<dbReference type="EMBL" id="BMPI01000059">
    <property type="protein sequence ID" value="GGM69366.1"/>
    <property type="molecule type" value="Genomic_DNA"/>
</dbReference>
<evidence type="ECO:0000256" key="1">
    <source>
        <dbReference type="SAM" id="Phobius"/>
    </source>
</evidence>